<comment type="subcellular location">
    <subcellularLocation>
        <location evidence="2">Secreted</location>
    </subcellularLocation>
</comment>
<feature type="signal peptide" evidence="6">
    <location>
        <begin position="1"/>
        <end position="20"/>
    </location>
</feature>
<evidence type="ECO:0000259" key="7">
    <source>
        <dbReference type="Pfam" id="PF03443"/>
    </source>
</evidence>
<evidence type="ECO:0000256" key="1">
    <source>
        <dbReference type="ARBA" id="ARBA00001973"/>
    </source>
</evidence>
<dbReference type="PANTHER" id="PTHR33353:SF34">
    <property type="entry name" value="ENDO-BETA-1,4-GLUCANASE D"/>
    <property type="match status" value="1"/>
</dbReference>
<protein>
    <recommendedName>
        <fullName evidence="7">Auxiliary Activity family 9 catalytic domain-containing protein</fullName>
    </recommendedName>
</protein>
<keyword evidence="4" id="KW-1015">Disulfide bond</keyword>
<evidence type="ECO:0000313" key="9">
    <source>
        <dbReference type="Proteomes" id="UP001140560"/>
    </source>
</evidence>
<organism evidence="8 9">
    <name type="scientific">Neocucurbitaria cava</name>
    <dbReference type="NCBI Taxonomy" id="798079"/>
    <lineage>
        <taxon>Eukaryota</taxon>
        <taxon>Fungi</taxon>
        <taxon>Dikarya</taxon>
        <taxon>Ascomycota</taxon>
        <taxon>Pezizomycotina</taxon>
        <taxon>Dothideomycetes</taxon>
        <taxon>Pleosporomycetidae</taxon>
        <taxon>Pleosporales</taxon>
        <taxon>Pleosporineae</taxon>
        <taxon>Cucurbitariaceae</taxon>
        <taxon>Neocucurbitaria</taxon>
    </lineage>
</organism>
<dbReference type="InterPro" id="IPR049892">
    <property type="entry name" value="AA9"/>
</dbReference>
<evidence type="ECO:0000256" key="4">
    <source>
        <dbReference type="ARBA" id="ARBA00023157"/>
    </source>
</evidence>
<dbReference type="EMBL" id="JAPEUY010000022">
    <property type="protein sequence ID" value="KAJ4361774.1"/>
    <property type="molecule type" value="Genomic_DNA"/>
</dbReference>
<keyword evidence="3" id="KW-0964">Secreted</keyword>
<evidence type="ECO:0000256" key="6">
    <source>
        <dbReference type="SAM" id="SignalP"/>
    </source>
</evidence>
<feature type="domain" description="Auxiliary Activity family 9 catalytic" evidence="7">
    <location>
        <begin position="19"/>
        <end position="250"/>
    </location>
</feature>
<name>A0A9W8XWU6_9PLEO</name>
<evidence type="ECO:0000313" key="8">
    <source>
        <dbReference type="EMBL" id="KAJ4361774.1"/>
    </source>
</evidence>
<feature type="chain" id="PRO_5040750273" description="Auxiliary Activity family 9 catalytic domain-containing protein" evidence="6">
    <location>
        <begin position="21"/>
        <end position="298"/>
    </location>
</feature>
<sequence length="298" mass="31951">MYHTLILVVSFFVTLIAAHGRVTNITTSDGKVYTGWDPELAESATPLPPLAAWKASNLGNIFVPPSKFNTSHISCHFNATPGALHVNTTAGDTLKLQWNEWPTSHVGPVLTYLAACNASCTNVDKNLLQWVKIDELGWLNSTGWDSMKLGGTWASNVLIKNGFTWTVKIPSALAAGTYVLRHEIIALHVADQVDGAQAYPQCVNLRVATAGGGGGGAQGESNKSLDGGVVGAKLYGMKDAGILVDVHKKITGYQIPGPKVWSGATAFRQPNQRKQGIRRAWNGDSESDLRAGSTEMER</sequence>
<keyword evidence="6" id="KW-0732">Signal</keyword>
<dbReference type="GO" id="GO:0005576">
    <property type="term" value="C:extracellular region"/>
    <property type="evidence" value="ECO:0007669"/>
    <property type="project" value="UniProtKB-SubCell"/>
</dbReference>
<proteinExistence type="predicted"/>
<dbReference type="CDD" id="cd21175">
    <property type="entry name" value="LPMO_AA9"/>
    <property type="match status" value="1"/>
</dbReference>
<evidence type="ECO:0000256" key="2">
    <source>
        <dbReference type="ARBA" id="ARBA00004613"/>
    </source>
</evidence>
<comment type="cofactor">
    <cofactor evidence="1">
        <name>Cu(2+)</name>
        <dbReference type="ChEBI" id="CHEBI:29036"/>
    </cofactor>
</comment>
<dbReference type="PANTHER" id="PTHR33353">
    <property type="entry name" value="PUTATIVE (AFU_ORTHOLOGUE AFUA_1G12560)-RELATED"/>
    <property type="match status" value="1"/>
</dbReference>
<dbReference type="OrthoDB" id="4849160at2759"/>
<evidence type="ECO:0000256" key="3">
    <source>
        <dbReference type="ARBA" id="ARBA00022525"/>
    </source>
</evidence>
<keyword evidence="9" id="KW-1185">Reference proteome</keyword>
<accession>A0A9W8XWU6</accession>
<evidence type="ECO:0000256" key="5">
    <source>
        <dbReference type="SAM" id="MobiDB-lite"/>
    </source>
</evidence>
<comment type="caution">
    <text evidence="8">The sequence shown here is derived from an EMBL/GenBank/DDBJ whole genome shotgun (WGS) entry which is preliminary data.</text>
</comment>
<reference evidence="8" key="1">
    <citation type="submission" date="2022-10" db="EMBL/GenBank/DDBJ databases">
        <title>Tapping the CABI collections for fungal endophytes: first genome assemblies for Collariella, Neodidymelliopsis, Ascochyta clinopodiicola, Didymella pomorum, Didymosphaeria variabile, Neocosmospora piperis and Neocucurbitaria cava.</title>
        <authorList>
            <person name="Hill R."/>
        </authorList>
    </citation>
    <scope>NUCLEOTIDE SEQUENCE</scope>
    <source>
        <strain evidence="8">IMI 356814</strain>
    </source>
</reference>
<dbReference type="Proteomes" id="UP001140560">
    <property type="component" value="Unassembled WGS sequence"/>
</dbReference>
<dbReference type="InterPro" id="IPR005103">
    <property type="entry name" value="AA9_LPMO"/>
</dbReference>
<feature type="region of interest" description="Disordered" evidence="5">
    <location>
        <begin position="269"/>
        <end position="298"/>
    </location>
</feature>
<gene>
    <name evidence="8" type="ORF">N0V83_010714</name>
</gene>
<dbReference type="AlphaFoldDB" id="A0A9W8XWU6"/>
<dbReference type="Pfam" id="PF03443">
    <property type="entry name" value="AA9"/>
    <property type="match status" value="1"/>
</dbReference>
<dbReference type="Gene3D" id="2.70.50.70">
    <property type="match status" value="1"/>
</dbReference>